<protein>
    <submittedName>
        <fullName evidence="1">Uncharacterized protein</fullName>
    </submittedName>
</protein>
<proteinExistence type="predicted"/>
<sequence length="64" mass="7197">MIVNRIQSLTKIIPKLEAGFLPRLILPRLKAGSFPARLTKLVGKVRKPDQIGVVDYISRVTQNQ</sequence>
<name>A0A3E0L654_9CHRO</name>
<dbReference type="EMBL" id="QQWC01000002">
    <property type="protein sequence ID" value="REJ42876.1"/>
    <property type="molecule type" value="Genomic_DNA"/>
</dbReference>
<dbReference type="Proteomes" id="UP000256873">
    <property type="component" value="Unassembled WGS sequence"/>
</dbReference>
<reference evidence="1 2" key="1">
    <citation type="submission" date="2017-10" db="EMBL/GenBank/DDBJ databases">
        <title>A large-scale comparative metagenomic study reveals the eutrophication-driven functional interactions in six Microcystis-epibionts communities.</title>
        <authorList>
            <person name="Li Q."/>
            <person name="Lin F."/>
        </authorList>
    </citation>
    <scope>NUCLEOTIDE SEQUENCE [LARGE SCALE GENOMIC DNA]</scope>
    <source>
        <strain evidence="1">TF09</strain>
    </source>
</reference>
<comment type="caution">
    <text evidence="1">The sequence shown here is derived from an EMBL/GenBank/DDBJ whole genome shotgun (WGS) entry which is preliminary data.</text>
</comment>
<gene>
    <name evidence="1" type="ORF">DWQ54_08195</name>
</gene>
<accession>A0A3E0L654</accession>
<organism evidence="1 2">
    <name type="scientific">Microcystis flos-aquae TF09</name>
    <dbReference type="NCBI Taxonomy" id="2060473"/>
    <lineage>
        <taxon>Bacteria</taxon>
        <taxon>Bacillati</taxon>
        <taxon>Cyanobacteriota</taxon>
        <taxon>Cyanophyceae</taxon>
        <taxon>Oscillatoriophycideae</taxon>
        <taxon>Chroococcales</taxon>
        <taxon>Microcystaceae</taxon>
        <taxon>Microcystis</taxon>
    </lineage>
</organism>
<dbReference type="AlphaFoldDB" id="A0A3E0L654"/>
<evidence type="ECO:0000313" key="1">
    <source>
        <dbReference type="EMBL" id="REJ42876.1"/>
    </source>
</evidence>
<evidence type="ECO:0000313" key="2">
    <source>
        <dbReference type="Proteomes" id="UP000256873"/>
    </source>
</evidence>